<comment type="cofactor">
    <cofactor evidence="1 8">
        <name>heme</name>
        <dbReference type="ChEBI" id="CHEBI:30413"/>
    </cofactor>
</comment>
<dbReference type="PRINTS" id="PR00463">
    <property type="entry name" value="EP450I"/>
</dbReference>
<evidence type="ECO:0000256" key="3">
    <source>
        <dbReference type="ARBA" id="ARBA00022617"/>
    </source>
</evidence>
<dbReference type="InterPro" id="IPR002401">
    <property type="entry name" value="Cyt_P450_E_grp-I"/>
</dbReference>
<evidence type="ECO:0000256" key="6">
    <source>
        <dbReference type="ARBA" id="ARBA00023004"/>
    </source>
</evidence>
<name>A0A9N9KTT9_9HELO</name>
<sequence length="539" mass="59392">MVAHVLAASGLGCTSALLASVFASQLLADQPRSLGTYVILALLSCAEYVEAHTGLSWGPGLTDEGNLLTLYQTGKYVRFGPNRISLNSGAASRDLHNAHSNTFKSNAYSSFKRFFGAEMSLTTVDHKAHAFRRRVNASALTPAAIRSLEKRVTPHVDLLVAQIDEAIDKTGTESGWGPSKDMGHAVAYVIADIMGDVTFSQHFNVQRDAKNRHFIHDLPKGVAGIHLVGHMQSLFLFNIHRVLFRELIEGVGQLMELSRSFANRRLEDGKKGVSSNDIWEALLTARDPKSGRGFTPEELTSEASLFIIGGTDGMITATTSTLFYLVHNPDALHRLTRELREAFPATPSPTGEVSCPIQFASPELQRVDWLFACMDESMRISPPVPSVLPRRAGPGGIVVDGDFFPEGTDIGIPHYSLHRNPDVFPEPLAYKPQRWMSTDEVKEGGVVLKPGVGFGPSFTPFGAGRSSCIGKDMAYKEVAYILARLIWQFDIKLDQNDLTGEGLGTGPEGRERKDEFQLFDRFVSKMTQENKREKRPQRY</sequence>
<proteinExistence type="inferred from homology"/>
<dbReference type="InterPro" id="IPR050121">
    <property type="entry name" value="Cytochrome_P450_monoxygenase"/>
</dbReference>
<evidence type="ECO:0000256" key="7">
    <source>
        <dbReference type="ARBA" id="ARBA00023033"/>
    </source>
</evidence>
<feature type="signal peptide" evidence="9">
    <location>
        <begin position="1"/>
        <end position="23"/>
    </location>
</feature>
<evidence type="ECO:0000256" key="5">
    <source>
        <dbReference type="ARBA" id="ARBA00023002"/>
    </source>
</evidence>
<feature type="binding site" description="axial binding residue" evidence="8">
    <location>
        <position position="468"/>
    </location>
    <ligand>
        <name>heme</name>
        <dbReference type="ChEBI" id="CHEBI:30413"/>
    </ligand>
    <ligandPart>
        <name>Fe</name>
        <dbReference type="ChEBI" id="CHEBI:18248"/>
    </ligandPart>
</feature>
<dbReference type="AlphaFoldDB" id="A0A9N9KTT9"/>
<evidence type="ECO:0000256" key="1">
    <source>
        <dbReference type="ARBA" id="ARBA00001971"/>
    </source>
</evidence>
<gene>
    <name evidence="10" type="ORF">HYFRA_00009048</name>
</gene>
<comment type="similarity">
    <text evidence="2">Belongs to the cytochrome P450 family.</text>
</comment>
<dbReference type="GO" id="GO:0020037">
    <property type="term" value="F:heme binding"/>
    <property type="evidence" value="ECO:0007669"/>
    <property type="project" value="InterPro"/>
</dbReference>
<dbReference type="GO" id="GO:0005506">
    <property type="term" value="F:iron ion binding"/>
    <property type="evidence" value="ECO:0007669"/>
    <property type="project" value="InterPro"/>
</dbReference>
<dbReference type="InterPro" id="IPR036396">
    <property type="entry name" value="Cyt_P450_sf"/>
</dbReference>
<organism evidence="10 11">
    <name type="scientific">Hymenoscyphus fraxineus</name>
    <dbReference type="NCBI Taxonomy" id="746836"/>
    <lineage>
        <taxon>Eukaryota</taxon>
        <taxon>Fungi</taxon>
        <taxon>Dikarya</taxon>
        <taxon>Ascomycota</taxon>
        <taxon>Pezizomycotina</taxon>
        <taxon>Leotiomycetes</taxon>
        <taxon>Helotiales</taxon>
        <taxon>Helotiaceae</taxon>
        <taxon>Hymenoscyphus</taxon>
    </lineage>
</organism>
<reference evidence="10" key="1">
    <citation type="submission" date="2021-07" db="EMBL/GenBank/DDBJ databases">
        <authorList>
            <person name="Durling M."/>
        </authorList>
    </citation>
    <scope>NUCLEOTIDE SEQUENCE</scope>
</reference>
<evidence type="ECO:0000256" key="9">
    <source>
        <dbReference type="SAM" id="SignalP"/>
    </source>
</evidence>
<evidence type="ECO:0000313" key="11">
    <source>
        <dbReference type="Proteomes" id="UP000696280"/>
    </source>
</evidence>
<dbReference type="SUPFAM" id="SSF48264">
    <property type="entry name" value="Cytochrome P450"/>
    <property type="match status" value="1"/>
</dbReference>
<evidence type="ECO:0008006" key="12">
    <source>
        <dbReference type="Google" id="ProtNLM"/>
    </source>
</evidence>
<keyword evidence="6 8" id="KW-0408">Iron</keyword>
<dbReference type="PANTHER" id="PTHR24305:SF237">
    <property type="entry name" value="CYTOCHROME P450 MONOOXYGENASE ATNE-RELATED"/>
    <property type="match status" value="1"/>
</dbReference>
<keyword evidence="7" id="KW-0503">Monooxygenase</keyword>
<protein>
    <recommendedName>
        <fullName evidence="12">Cytochrome P450</fullName>
    </recommendedName>
</protein>
<feature type="chain" id="PRO_5040205529" description="Cytochrome P450" evidence="9">
    <location>
        <begin position="24"/>
        <end position="539"/>
    </location>
</feature>
<evidence type="ECO:0000256" key="8">
    <source>
        <dbReference type="PIRSR" id="PIRSR602401-1"/>
    </source>
</evidence>
<dbReference type="Gene3D" id="1.10.630.10">
    <property type="entry name" value="Cytochrome P450"/>
    <property type="match status" value="1"/>
</dbReference>
<keyword evidence="3 8" id="KW-0349">Heme</keyword>
<dbReference type="Proteomes" id="UP000696280">
    <property type="component" value="Unassembled WGS sequence"/>
</dbReference>
<keyword evidence="11" id="KW-1185">Reference proteome</keyword>
<comment type="caution">
    <text evidence="10">The sequence shown here is derived from an EMBL/GenBank/DDBJ whole genome shotgun (WGS) entry which is preliminary data.</text>
</comment>
<keyword evidence="9" id="KW-0732">Signal</keyword>
<evidence type="ECO:0000256" key="2">
    <source>
        <dbReference type="ARBA" id="ARBA00010617"/>
    </source>
</evidence>
<dbReference type="EMBL" id="CAJVRL010000047">
    <property type="protein sequence ID" value="CAG8952803.1"/>
    <property type="molecule type" value="Genomic_DNA"/>
</dbReference>
<keyword evidence="5" id="KW-0560">Oxidoreductase</keyword>
<dbReference type="Pfam" id="PF00067">
    <property type="entry name" value="p450"/>
    <property type="match status" value="1"/>
</dbReference>
<dbReference type="InterPro" id="IPR001128">
    <property type="entry name" value="Cyt_P450"/>
</dbReference>
<dbReference type="PANTHER" id="PTHR24305">
    <property type="entry name" value="CYTOCHROME P450"/>
    <property type="match status" value="1"/>
</dbReference>
<dbReference type="GO" id="GO:0016705">
    <property type="term" value="F:oxidoreductase activity, acting on paired donors, with incorporation or reduction of molecular oxygen"/>
    <property type="evidence" value="ECO:0007669"/>
    <property type="project" value="InterPro"/>
</dbReference>
<evidence type="ECO:0000256" key="4">
    <source>
        <dbReference type="ARBA" id="ARBA00022723"/>
    </source>
</evidence>
<accession>A0A9N9KTT9</accession>
<evidence type="ECO:0000313" key="10">
    <source>
        <dbReference type="EMBL" id="CAG8952803.1"/>
    </source>
</evidence>
<keyword evidence="4 8" id="KW-0479">Metal-binding</keyword>
<dbReference type="CDD" id="cd11061">
    <property type="entry name" value="CYP67-like"/>
    <property type="match status" value="1"/>
</dbReference>
<dbReference type="GO" id="GO:0004497">
    <property type="term" value="F:monooxygenase activity"/>
    <property type="evidence" value="ECO:0007669"/>
    <property type="project" value="UniProtKB-KW"/>
</dbReference>
<dbReference type="OrthoDB" id="1470350at2759"/>